<evidence type="ECO:0000313" key="7">
    <source>
        <dbReference type="Proteomes" id="UP001167831"/>
    </source>
</evidence>
<evidence type="ECO:0000256" key="2">
    <source>
        <dbReference type="SAM" id="Phobius"/>
    </source>
</evidence>
<protein>
    <submittedName>
        <fullName evidence="6">DUF6249 domain-containing protein</fullName>
    </submittedName>
</protein>
<keyword evidence="2" id="KW-0472">Membrane</keyword>
<evidence type="ECO:0000313" key="8">
    <source>
        <dbReference type="Proteomes" id="UP001168478"/>
    </source>
</evidence>
<feature type="compositionally biased region" description="Basic and acidic residues" evidence="1">
    <location>
        <begin position="252"/>
        <end position="271"/>
    </location>
</feature>
<dbReference type="RefSeq" id="WP_289825640.1">
    <property type="nucleotide sequence ID" value="NZ_JAUEIE010000009.1"/>
</dbReference>
<dbReference type="AlphaFoldDB" id="A0AAW7JGR6"/>
<keyword evidence="7" id="KW-1185">Reference proteome</keyword>
<feature type="signal peptide" evidence="3">
    <location>
        <begin position="1"/>
        <end position="18"/>
    </location>
</feature>
<evidence type="ECO:0000259" key="4">
    <source>
        <dbReference type="Pfam" id="PF19762"/>
    </source>
</evidence>
<feature type="domain" description="DUF6249" evidence="4">
    <location>
        <begin position="103"/>
        <end position="219"/>
    </location>
</feature>
<evidence type="ECO:0000313" key="6">
    <source>
        <dbReference type="EMBL" id="MDN0025068.1"/>
    </source>
</evidence>
<accession>A0AAW7JGR6</accession>
<dbReference type="InterPro" id="IPR046216">
    <property type="entry name" value="DUF6249"/>
</dbReference>
<feature type="chain" id="PRO_5043566458" evidence="3">
    <location>
        <begin position="19"/>
        <end position="271"/>
    </location>
</feature>
<feature type="compositionally biased region" description="Basic residues" evidence="1">
    <location>
        <begin position="240"/>
        <end position="251"/>
    </location>
</feature>
<dbReference type="Proteomes" id="UP001167831">
    <property type="component" value="Unassembled WGS sequence"/>
</dbReference>
<dbReference type="EMBL" id="JAUEIE010000009">
    <property type="protein sequence ID" value="MDN0023193.1"/>
    <property type="molecule type" value="Genomic_DNA"/>
</dbReference>
<feature type="transmembrane region" description="Helical" evidence="2">
    <location>
        <begin position="177"/>
        <end position="196"/>
    </location>
</feature>
<sequence>MKHLLLVLVMFSALNAAAADTAPRHRHQHVDAALVQPADSANGVEAYSDTTTYETYDDEPEEAVSTPARSVSPSDYSDPFSFYNALWTVGVGGVIIAILLTLLFLVLILAPVAIVVVLIRYLFKRHNDRMMLREKAMERGYARGETAGATGANVSGQPIYSQADYEKVRDDYMLKRGIQNVAVGMGLVIMFGCWGADFLVGIGFLVVCLGVGQIVISRLVPGVSGKRVHNSGVKVDIQIPKRKHGRDRRRGGRPDAHDASAEVYDETKDNQ</sequence>
<comment type="caution">
    <text evidence="6">The sequence shown here is derived from an EMBL/GenBank/DDBJ whole genome shotgun (WGS) entry which is preliminary data.</text>
</comment>
<feature type="transmembrane region" description="Helical" evidence="2">
    <location>
        <begin position="202"/>
        <end position="220"/>
    </location>
</feature>
<reference evidence="6" key="2">
    <citation type="submission" date="2023-08" db="EMBL/GenBank/DDBJ databases">
        <title>Identification and characterization of horizontal gene transfer across gut microbiota members of farm animals based on homology search.</title>
        <authorList>
            <person name="Schwarzerova J."/>
            <person name="Nykrynova M."/>
            <person name="Jureckova K."/>
            <person name="Cejkova D."/>
            <person name="Rychlik I."/>
        </authorList>
    </citation>
    <scope>NUCLEOTIDE SEQUENCE</scope>
    <source>
        <strain evidence="6">ET15</strain>
        <strain evidence="5">ET37</strain>
    </source>
</reference>
<evidence type="ECO:0000313" key="5">
    <source>
        <dbReference type="EMBL" id="MDN0023193.1"/>
    </source>
</evidence>
<keyword evidence="2" id="KW-0812">Transmembrane</keyword>
<feature type="transmembrane region" description="Helical" evidence="2">
    <location>
        <begin position="90"/>
        <end position="123"/>
    </location>
</feature>
<keyword evidence="2" id="KW-1133">Transmembrane helix</keyword>
<name>A0AAW7JGR6_9BACT</name>
<feature type="region of interest" description="Disordered" evidence="1">
    <location>
        <begin position="240"/>
        <end position="271"/>
    </location>
</feature>
<evidence type="ECO:0000256" key="1">
    <source>
        <dbReference type="SAM" id="MobiDB-lite"/>
    </source>
</evidence>
<dbReference type="EMBL" id="JAUEIF010000004">
    <property type="protein sequence ID" value="MDN0025068.1"/>
    <property type="molecule type" value="Genomic_DNA"/>
</dbReference>
<reference evidence="6" key="1">
    <citation type="submission" date="2023-06" db="EMBL/GenBank/DDBJ databases">
        <authorList>
            <person name="Zeman M."/>
            <person name="Kubasova T."/>
            <person name="Jahodarova E."/>
            <person name="Nykrynova M."/>
            <person name="Rychlik I."/>
        </authorList>
    </citation>
    <scope>NUCLEOTIDE SEQUENCE</scope>
    <source>
        <strain evidence="6">ET15</strain>
        <strain evidence="5">ET37</strain>
    </source>
</reference>
<gene>
    <name evidence="5" type="ORF">QVN81_09200</name>
    <name evidence="6" type="ORF">QVN84_05980</name>
</gene>
<evidence type="ECO:0000256" key="3">
    <source>
        <dbReference type="SAM" id="SignalP"/>
    </source>
</evidence>
<keyword evidence="3" id="KW-0732">Signal</keyword>
<organism evidence="6 8">
    <name type="scientific">Leyella lascolaii</name>
    <dbReference type="NCBI Taxonomy" id="1776379"/>
    <lineage>
        <taxon>Bacteria</taxon>
        <taxon>Pseudomonadati</taxon>
        <taxon>Bacteroidota</taxon>
        <taxon>Bacteroidia</taxon>
        <taxon>Bacteroidales</taxon>
        <taxon>Prevotellaceae</taxon>
        <taxon>Leyella</taxon>
    </lineage>
</organism>
<dbReference type="Proteomes" id="UP001168478">
    <property type="component" value="Unassembled WGS sequence"/>
</dbReference>
<dbReference type="Pfam" id="PF19762">
    <property type="entry name" value="DUF6249"/>
    <property type="match status" value="1"/>
</dbReference>
<proteinExistence type="predicted"/>